<comment type="catalytic activity">
    <reaction evidence="14">
        <text>ATP + H2O = ADP + phosphate + H(+)</text>
        <dbReference type="Rhea" id="RHEA:13065"/>
        <dbReference type="ChEBI" id="CHEBI:15377"/>
        <dbReference type="ChEBI" id="CHEBI:15378"/>
        <dbReference type="ChEBI" id="CHEBI:30616"/>
        <dbReference type="ChEBI" id="CHEBI:43474"/>
        <dbReference type="ChEBI" id="CHEBI:456216"/>
        <dbReference type="EC" id="5.6.2.4"/>
    </reaction>
</comment>
<dbReference type="Pfam" id="PF12705">
    <property type="entry name" value="PDDEXK_1"/>
    <property type="match status" value="1"/>
</dbReference>
<keyword evidence="9" id="KW-0238">DNA-binding</keyword>
<evidence type="ECO:0000256" key="12">
    <source>
        <dbReference type="ARBA" id="ARBA00034617"/>
    </source>
</evidence>
<keyword evidence="11" id="KW-0413">Isomerase</keyword>
<organism evidence="18 19">
    <name type="scientific">[Mycobacterium] wendilense</name>
    <dbReference type="NCBI Taxonomy" id="3064284"/>
    <lineage>
        <taxon>Bacteria</taxon>
        <taxon>Bacillati</taxon>
        <taxon>Actinomycetota</taxon>
        <taxon>Actinomycetes</taxon>
        <taxon>Mycobacteriales</taxon>
        <taxon>Mycobacteriaceae</taxon>
        <taxon>Mycolicibacter</taxon>
    </lineage>
</organism>
<accession>A0ABM9MGK9</accession>
<proteinExistence type="inferred from homology"/>
<dbReference type="PANTHER" id="PTHR11070">
    <property type="entry name" value="UVRD / RECB / PCRA DNA HELICASE FAMILY MEMBER"/>
    <property type="match status" value="1"/>
</dbReference>
<keyword evidence="8 15" id="KW-0067">ATP-binding</keyword>
<evidence type="ECO:0000313" key="18">
    <source>
        <dbReference type="EMBL" id="CAJ1584695.1"/>
    </source>
</evidence>
<dbReference type="GO" id="GO:0004386">
    <property type="term" value="F:helicase activity"/>
    <property type="evidence" value="ECO:0007669"/>
    <property type="project" value="UniProtKB-KW"/>
</dbReference>
<evidence type="ECO:0000256" key="8">
    <source>
        <dbReference type="ARBA" id="ARBA00022840"/>
    </source>
</evidence>
<evidence type="ECO:0000259" key="16">
    <source>
        <dbReference type="PROSITE" id="PS51198"/>
    </source>
</evidence>
<feature type="binding site" evidence="15">
    <location>
        <begin position="39"/>
        <end position="46"/>
    </location>
    <ligand>
        <name>ATP</name>
        <dbReference type="ChEBI" id="CHEBI:30616"/>
    </ligand>
</feature>
<evidence type="ECO:0000256" key="7">
    <source>
        <dbReference type="ARBA" id="ARBA00022839"/>
    </source>
</evidence>
<dbReference type="PROSITE" id="PS51217">
    <property type="entry name" value="UVRD_HELICASE_CTER"/>
    <property type="match status" value="1"/>
</dbReference>
<dbReference type="Proteomes" id="UP001190466">
    <property type="component" value="Chromosome"/>
</dbReference>
<dbReference type="PANTHER" id="PTHR11070:SF59">
    <property type="entry name" value="DNA 3'-5' HELICASE"/>
    <property type="match status" value="1"/>
</dbReference>
<dbReference type="SUPFAM" id="SSF52540">
    <property type="entry name" value="P-loop containing nucleoside triphosphate hydrolases"/>
    <property type="match status" value="1"/>
</dbReference>
<sequence>MATPHTAAATSALPGARCWDPAAAELLDPARRGTVRVLGGAGTGTSSLLVDVATARIAAGTDPESVLFLTGSGRISRRTRSALTTALLTAGRLGPGRAAVRQPLVRSVHAYAFGVLRAAAQRVGDPPPRLITSAEQDGVIRELLAGDLEDGAAYWPPELHAALGTAGFATELRDLLARCTERGIDPLRLQRLGRSARRPEWTAAGRFAQQYEQVMLLRSAVGTAAPQASVPALGAAELVGAALEAFGSDPELLAAERARIRVLLVDDAQHLDPQTARLVRMLVAGTDLAVITGDPNQAAFGFRGADPGLLLAEDWPAVTLRDSHRCSESVAAVLTGLAAALPGVGPARQVRGARTESGIVTATLVASEHAEATLIADTLRRAHLIEGVPWSQMAVLVRSVSGIGAALPRILRTAGVPVAAPAAHPPLAHNAMVRALLTVLEATVAGLTAERAHALLTGPIGRVDPVSLRQLRRALRRQSTGTADFGELLVAALRHGIPEALVPAHARPLRRIKAVLDAAAGGHRADADPRSVLWQAWSRTGLQRRLDAAIDRGGDSARRADADLDAVTALFDVADQYVTRTAGATVAGLAEHVWGLQLPTPATEPAVAAEAVAILSPHQALDRDWDTVVVAGLQEGLWPNTVPRGGVLGTQRLLDVLAGIGDDASDRAPLIADERRLLITAVGRARRRLAVTAVDGAAADTDDGLRVPSPFFFDIARFATADDVADRAVPAVTAPPVLSVPSVVGRLRAVVCAADGSVTDEQRDCAATQLARLARAGVPGADPAGWQQLTPVSTAEPLWRIEAGAERTPVAMSPSTLQQVQDCPLRWLMERHGGADARELRSALGSVVHALIAEPGVDEAAMLARLERIWDRLPFESQWYARNELDRHRAMIETFARWREDSRAELTEVGTEVEVDGVLPAPDPALPDVRVRGRVDRLERDAEDRLVIVDIKTGKSPVSKDDAQQHPQLAAYQLAVTEGLVPDGTEPGGGKLVYLGKAGASGATQREQDPLSAQARQDWREEVHTAAAQTAGPQFRARINSGCAHCPVRPSCPAHRRNEESR</sequence>
<evidence type="ECO:0000256" key="9">
    <source>
        <dbReference type="ARBA" id="ARBA00023125"/>
    </source>
</evidence>
<dbReference type="Gene3D" id="1.10.486.10">
    <property type="entry name" value="PCRA, domain 4"/>
    <property type="match status" value="1"/>
</dbReference>
<evidence type="ECO:0000259" key="17">
    <source>
        <dbReference type="PROSITE" id="PS51217"/>
    </source>
</evidence>
<evidence type="ECO:0000256" key="14">
    <source>
        <dbReference type="ARBA" id="ARBA00048988"/>
    </source>
</evidence>
<dbReference type="InterPro" id="IPR014016">
    <property type="entry name" value="UvrD-like_ATP-bd"/>
</dbReference>
<name>A0ABM9MGK9_9MYCO</name>
<keyword evidence="10" id="KW-0234">DNA repair</keyword>
<keyword evidence="4" id="KW-0227">DNA damage</keyword>
<dbReference type="InterPro" id="IPR038726">
    <property type="entry name" value="PDDEXK_AddAB-type"/>
</dbReference>
<dbReference type="Pfam" id="PF00580">
    <property type="entry name" value="UvrD-helicase"/>
    <property type="match status" value="1"/>
</dbReference>
<dbReference type="InterPro" id="IPR027417">
    <property type="entry name" value="P-loop_NTPase"/>
</dbReference>
<evidence type="ECO:0000256" key="6">
    <source>
        <dbReference type="ARBA" id="ARBA00022806"/>
    </source>
</evidence>
<keyword evidence="7" id="KW-0269">Exonuclease</keyword>
<feature type="domain" description="UvrD-like helicase C-terminal" evidence="17">
    <location>
        <begin position="328"/>
        <end position="622"/>
    </location>
</feature>
<dbReference type="InterPro" id="IPR000212">
    <property type="entry name" value="DNA_helicase_UvrD/REP"/>
</dbReference>
<gene>
    <name evidence="18" type="ORF">MU0050_003330</name>
</gene>
<feature type="domain" description="UvrD-like helicase ATP-binding" evidence="16">
    <location>
        <begin position="18"/>
        <end position="327"/>
    </location>
</feature>
<dbReference type="InterPro" id="IPR013986">
    <property type="entry name" value="DExx_box_DNA_helicase_dom_sf"/>
</dbReference>
<evidence type="ECO:0000256" key="4">
    <source>
        <dbReference type="ARBA" id="ARBA00022763"/>
    </source>
</evidence>
<keyword evidence="5 15" id="KW-0378">Hydrolase</keyword>
<evidence type="ECO:0000256" key="15">
    <source>
        <dbReference type="PROSITE-ProRule" id="PRU00560"/>
    </source>
</evidence>
<evidence type="ECO:0000256" key="2">
    <source>
        <dbReference type="ARBA" id="ARBA00022722"/>
    </source>
</evidence>
<dbReference type="EMBL" id="OY726395">
    <property type="protein sequence ID" value="CAJ1584695.1"/>
    <property type="molecule type" value="Genomic_DNA"/>
</dbReference>
<evidence type="ECO:0000256" key="3">
    <source>
        <dbReference type="ARBA" id="ARBA00022741"/>
    </source>
</evidence>
<dbReference type="Gene3D" id="1.10.10.160">
    <property type="match status" value="1"/>
</dbReference>
<evidence type="ECO:0000256" key="5">
    <source>
        <dbReference type="ARBA" id="ARBA00022801"/>
    </source>
</evidence>
<dbReference type="Gene3D" id="3.40.50.300">
    <property type="entry name" value="P-loop containing nucleotide triphosphate hydrolases"/>
    <property type="match status" value="2"/>
</dbReference>
<evidence type="ECO:0000256" key="1">
    <source>
        <dbReference type="ARBA" id="ARBA00009922"/>
    </source>
</evidence>
<dbReference type="RefSeq" id="WP_316510673.1">
    <property type="nucleotide sequence ID" value="NZ_OY726395.1"/>
</dbReference>
<dbReference type="InterPro" id="IPR011604">
    <property type="entry name" value="PDDEXK-like_dom_sf"/>
</dbReference>
<keyword evidence="2" id="KW-0540">Nuclease</keyword>
<dbReference type="Gene3D" id="3.90.320.10">
    <property type="match status" value="1"/>
</dbReference>
<evidence type="ECO:0000313" key="19">
    <source>
        <dbReference type="Proteomes" id="UP001190466"/>
    </source>
</evidence>
<dbReference type="GO" id="GO:0016787">
    <property type="term" value="F:hydrolase activity"/>
    <property type="evidence" value="ECO:0007669"/>
    <property type="project" value="UniProtKB-KW"/>
</dbReference>
<dbReference type="PROSITE" id="PS51198">
    <property type="entry name" value="UVRD_HELICASE_ATP_BIND"/>
    <property type="match status" value="1"/>
</dbReference>
<keyword evidence="19" id="KW-1185">Reference proteome</keyword>
<comment type="catalytic activity">
    <reaction evidence="12">
        <text>Couples ATP hydrolysis with the unwinding of duplex DNA by translocating in the 3'-5' direction.</text>
        <dbReference type="EC" id="5.6.2.4"/>
    </reaction>
</comment>
<dbReference type="InterPro" id="IPR014017">
    <property type="entry name" value="DNA_helicase_UvrD-like_C"/>
</dbReference>
<evidence type="ECO:0000256" key="10">
    <source>
        <dbReference type="ARBA" id="ARBA00023204"/>
    </source>
</evidence>
<keyword evidence="3 15" id="KW-0547">Nucleotide-binding</keyword>
<reference evidence="18 19" key="1">
    <citation type="submission" date="2023-08" db="EMBL/GenBank/DDBJ databases">
        <authorList>
            <person name="Folkvardsen B D."/>
            <person name="Norman A."/>
        </authorList>
    </citation>
    <scope>NUCLEOTIDE SEQUENCE [LARGE SCALE GENOMIC DNA]</scope>
    <source>
        <strain evidence="18 19">Mu0050</strain>
    </source>
</reference>
<protein>
    <recommendedName>
        <fullName evidence="13">DNA 3'-5' helicase</fullName>
        <ecNumber evidence="13">5.6.2.4</ecNumber>
    </recommendedName>
</protein>
<dbReference type="EC" id="5.6.2.4" evidence="13"/>
<evidence type="ECO:0000256" key="13">
    <source>
        <dbReference type="ARBA" id="ARBA00034808"/>
    </source>
</evidence>
<evidence type="ECO:0000256" key="11">
    <source>
        <dbReference type="ARBA" id="ARBA00023235"/>
    </source>
</evidence>
<keyword evidence="6 15" id="KW-0347">Helicase</keyword>
<comment type="similarity">
    <text evidence="1">Belongs to the helicase family. UvrD subfamily.</text>
</comment>